<dbReference type="Proteomes" id="UP001174909">
    <property type="component" value="Unassembled WGS sequence"/>
</dbReference>
<accession>A0AA35R5F4</accession>
<dbReference type="EMBL" id="CASHTH010000499">
    <property type="protein sequence ID" value="CAI8002920.1"/>
    <property type="molecule type" value="Genomic_DNA"/>
</dbReference>
<gene>
    <name evidence="1" type="ORF">GBAR_LOCUS3510</name>
</gene>
<organism evidence="1 2">
    <name type="scientific">Geodia barretti</name>
    <name type="common">Barrett's horny sponge</name>
    <dbReference type="NCBI Taxonomy" id="519541"/>
    <lineage>
        <taxon>Eukaryota</taxon>
        <taxon>Metazoa</taxon>
        <taxon>Porifera</taxon>
        <taxon>Demospongiae</taxon>
        <taxon>Heteroscleromorpha</taxon>
        <taxon>Tetractinellida</taxon>
        <taxon>Astrophorina</taxon>
        <taxon>Geodiidae</taxon>
        <taxon>Geodia</taxon>
    </lineage>
</organism>
<dbReference type="AlphaFoldDB" id="A0AA35R5F4"/>
<comment type="caution">
    <text evidence="1">The sequence shown here is derived from an EMBL/GenBank/DDBJ whole genome shotgun (WGS) entry which is preliminary data.</text>
</comment>
<reference evidence="1" key="1">
    <citation type="submission" date="2023-03" db="EMBL/GenBank/DDBJ databases">
        <authorList>
            <person name="Steffen K."/>
            <person name="Cardenas P."/>
        </authorList>
    </citation>
    <scope>NUCLEOTIDE SEQUENCE</scope>
</reference>
<name>A0AA35R5F4_GEOBA</name>
<keyword evidence="2" id="KW-1185">Reference proteome</keyword>
<protein>
    <submittedName>
        <fullName evidence="1">Uncharacterized protein</fullName>
    </submittedName>
</protein>
<proteinExistence type="predicted"/>
<sequence>MEEQESSLGRIQVKYRSREEAMAEYAERIRYCEEKYGMSSAEMRNLVSTGDDQWETLEILKWMSADSAYRHLLQEETPTAGKIGTTTESPTSGV</sequence>
<evidence type="ECO:0000313" key="1">
    <source>
        <dbReference type="EMBL" id="CAI8002920.1"/>
    </source>
</evidence>
<evidence type="ECO:0000313" key="2">
    <source>
        <dbReference type="Proteomes" id="UP001174909"/>
    </source>
</evidence>